<dbReference type="InterPro" id="IPR041577">
    <property type="entry name" value="RT_RNaseH_2"/>
</dbReference>
<dbReference type="EMBL" id="AVOT02053829">
    <property type="protein sequence ID" value="MBW0548598.1"/>
    <property type="molecule type" value="Genomic_DNA"/>
</dbReference>
<protein>
    <recommendedName>
        <fullName evidence="1">Reverse transcriptase/retrotransposon-derived protein RNase H-like domain-containing protein</fullName>
    </recommendedName>
</protein>
<dbReference type="Proteomes" id="UP000765509">
    <property type="component" value="Unassembled WGS sequence"/>
</dbReference>
<dbReference type="InterPro" id="IPR043502">
    <property type="entry name" value="DNA/RNA_pol_sf"/>
</dbReference>
<evidence type="ECO:0000313" key="2">
    <source>
        <dbReference type="EMBL" id="MBW0548598.1"/>
    </source>
</evidence>
<sequence>MFGHESDIILNIERPYPPLLRRPAYLASPQSREALEIHIKELLDLGVIRKFAHNDELYIDASGDGLGASLNQVQIMQDKPVERPICFISRQIKPTEARHGESHIEGLCPVWALEKLN</sequence>
<name>A0A9Q3P2M3_9BASI</name>
<organism evidence="2 3">
    <name type="scientific">Austropuccinia psidii MF-1</name>
    <dbReference type="NCBI Taxonomy" id="1389203"/>
    <lineage>
        <taxon>Eukaryota</taxon>
        <taxon>Fungi</taxon>
        <taxon>Dikarya</taxon>
        <taxon>Basidiomycota</taxon>
        <taxon>Pucciniomycotina</taxon>
        <taxon>Pucciniomycetes</taxon>
        <taxon>Pucciniales</taxon>
        <taxon>Sphaerophragmiaceae</taxon>
        <taxon>Austropuccinia</taxon>
    </lineage>
</organism>
<comment type="caution">
    <text evidence="2">The sequence shown here is derived from an EMBL/GenBank/DDBJ whole genome shotgun (WGS) entry which is preliminary data.</text>
</comment>
<dbReference type="SUPFAM" id="SSF56672">
    <property type="entry name" value="DNA/RNA polymerases"/>
    <property type="match status" value="1"/>
</dbReference>
<evidence type="ECO:0000259" key="1">
    <source>
        <dbReference type="Pfam" id="PF17919"/>
    </source>
</evidence>
<dbReference type="Pfam" id="PF17919">
    <property type="entry name" value="RT_RNaseH_2"/>
    <property type="match status" value="1"/>
</dbReference>
<gene>
    <name evidence="2" type="ORF">O181_088313</name>
</gene>
<reference evidence="2" key="1">
    <citation type="submission" date="2021-03" db="EMBL/GenBank/DDBJ databases">
        <title>Draft genome sequence of rust myrtle Austropuccinia psidii MF-1, a brazilian biotype.</title>
        <authorList>
            <person name="Quecine M.C."/>
            <person name="Pachon D.M.R."/>
            <person name="Bonatelli M.L."/>
            <person name="Correr F.H."/>
            <person name="Franceschini L.M."/>
            <person name="Leite T.F."/>
            <person name="Margarido G.R.A."/>
            <person name="Almeida C.A."/>
            <person name="Ferrarezi J.A."/>
            <person name="Labate C.A."/>
        </authorList>
    </citation>
    <scope>NUCLEOTIDE SEQUENCE</scope>
    <source>
        <strain evidence="2">MF-1</strain>
    </source>
</reference>
<feature type="domain" description="Reverse transcriptase/retrotransposon-derived protein RNase H-like" evidence="1">
    <location>
        <begin position="33"/>
        <end position="116"/>
    </location>
</feature>
<keyword evidence="3" id="KW-1185">Reference proteome</keyword>
<evidence type="ECO:0000313" key="3">
    <source>
        <dbReference type="Proteomes" id="UP000765509"/>
    </source>
</evidence>
<accession>A0A9Q3P2M3</accession>
<dbReference type="AlphaFoldDB" id="A0A9Q3P2M3"/>
<proteinExistence type="predicted"/>